<dbReference type="RefSeq" id="WP_169400661.1">
    <property type="nucleotide sequence ID" value="NZ_BAAAJH010000028.1"/>
</dbReference>
<keyword evidence="4 5" id="KW-0694">RNA-binding</keyword>
<name>A0ABX1RQK5_9PSEU</name>
<dbReference type="InterPro" id="IPR001737">
    <property type="entry name" value="KsgA/Erm"/>
</dbReference>
<dbReference type="SUPFAM" id="SSF53335">
    <property type="entry name" value="S-adenosyl-L-methionine-dependent methyltransferases"/>
    <property type="match status" value="1"/>
</dbReference>
<evidence type="ECO:0000256" key="5">
    <source>
        <dbReference type="PROSITE-ProRule" id="PRU01026"/>
    </source>
</evidence>
<feature type="binding site" evidence="5">
    <location>
        <position position="64"/>
    </location>
    <ligand>
        <name>S-adenosyl-L-methionine</name>
        <dbReference type="ChEBI" id="CHEBI:59789"/>
    </ligand>
</feature>
<dbReference type="SMART" id="SM00650">
    <property type="entry name" value="rADc"/>
    <property type="match status" value="1"/>
</dbReference>
<dbReference type="GO" id="GO:0032259">
    <property type="term" value="P:methylation"/>
    <property type="evidence" value="ECO:0007669"/>
    <property type="project" value="UniProtKB-KW"/>
</dbReference>
<evidence type="ECO:0000313" key="9">
    <source>
        <dbReference type="Proteomes" id="UP001296706"/>
    </source>
</evidence>
<dbReference type="Proteomes" id="UP001296706">
    <property type="component" value="Unassembled WGS sequence"/>
</dbReference>
<feature type="binding site" evidence="5">
    <location>
        <position position="19"/>
    </location>
    <ligand>
        <name>S-adenosyl-L-methionine</name>
        <dbReference type="ChEBI" id="CHEBI:59789"/>
    </ligand>
</feature>
<dbReference type="InterPro" id="IPR020596">
    <property type="entry name" value="rRNA_Ade_Mease_Trfase_CS"/>
</dbReference>
<dbReference type="PROSITE" id="PS01131">
    <property type="entry name" value="RRNA_A_DIMETH"/>
    <property type="match status" value="1"/>
</dbReference>
<feature type="binding site" evidence="5">
    <location>
        <position position="102"/>
    </location>
    <ligand>
        <name>S-adenosyl-L-methionine</name>
        <dbReference type="ChEBI" id="CHEBI:59789"/>
    </ligand>
</feature>
<accession>A0ABX1RQK5</accession>
<dbReference type="PANTHER" id="PTHR11727:SF7">
    <property type="entry name" value="DIMETHYLADENOSINE TRANSFERASE-RELATED"/>
    <property type="match status" value="1"/>
</dbReference>
<feature type="region of interest" description="Disordered" evidence="6">
    <location>
        <begin position="245"/>
        <end position="268"/>
    </location>
</feature>
<keyword evidence="9" id="KW-1185">Reference proteome</keyword>
<evidence type="ECO:0000259" key="7">
    <source>
        <dbReference type="SMART" id="SM00650"/>
    </source>
</evidence>
<gene>
    <name evidence="8" type="primary">erm</name>
    <name evidence="8" type="ORF">HF577_37055</name>
</gene>
<keyword evidence="1 5" id="KW-0489">Methyltransferase</keyword>
<reference evidence="8 9" key="1">
    <citation type="submission" date="2020-04" db="EMBL/GenBank/DDBJ databases">
        <authorList>
            <person name="Klaysubun C."/>
            <person name="Duangmal K."/>
            <person name="Lipun K."/>
        </authorList>
    </citation>
    <scope>NUCLEOTIDE SEQUENCE [LARGE SCALE GENOMIC DNA]</scope>
    <source>
        <strain evidence="8 9">JCM 11839</strain>
    </source>
</reference>
<evidence type="ECO:0000256" key="3">
    <source>
        <dbReference type="ARBA" id="ARBA00022691"/>
    </source>
</evidence>
<dbReference type="CDD" id="cd02440">
    <property type="entry name" value="AdoMet_MTases"/>
    <property type="match status" value="1"/>
</dbReference>
<feature type="domain" description="Ribosomal RNA adenine methylase transferase N-terminal" evidence="7">
    <location>
        <begin position="26"/>
        <end position="183"/>
    </location>
</feature>
<keyword evidence="3 5" id="KW-0949">S-adenosyl-L-methionine</keyword>
<dbReference type="EMBL" id="JAAXKY010000289">
    <property type="protein sequence ID" value="NMH82680.1"/>
    <property type="molecule type" value="Genomic_DNA"/>
</dbReference>
<protein>
    <submittedName>
        <fullName evidence="8">23S ribosomal RNA methyltransferase Erm</fullName>
    </submittedName>
</protein>
<feature type="binding site" evidence="5">
    <location>
        <position position="87"/>
    </location>
    <ligand>
        <name>S-adenosyl-L-methionine</name>
        <dbReference type="ChEBI" id="CHEBI:59789"/>
    </ligand>
</feature>
<dbReference type="NCBIfam" id="NF000499">
    <property type="entry name" value="Erm23S_rRNA_broad"/>
    <property type="match status" value="1"/>
</dbReference>
<dbReference type="PANTHER" id="PTHR11727">
    <property type="entry name" value="DIMETHYLADENOSINE TRANSFERASE"/>
    <property type="match status" value="1"/>
</dbReference>
<dbReference type="GO" id="GO:0008168">
    <property type="term" value="F:methyltransferase activity"/>
    <property type="evidence" value="ECO:0007669"/>
    <property type="project" value="UniProtKB-KW"/>
</dbReference>
<dbReference type="Pfam" id="PF00398">
    <property type="entry name" value="RrnaAD"/>
    <property type="match status" value="1"/>
</dbReference>
<feature type="binding site" evidence="5">
    <location>
        <position position="21"/>
    </location>
    <ligand>
        <name>S-adenosyl-L-methionine</name>
        <dbReference type="ChEBI" id="CHEBI:59789"/>
    </ligand>
</feature>
<evidence type="ECO:0000313" key="8">
    <source>
        <dbReference type="EMBL" id="NMH82680.1"/>
    </source>
</evidence>
<evidence type="ECO:0000256" key="1">
    <source>
        <dbReference type="ARBA" id="ARBA00022603"/>
    </source>
</evidence>
<dbReference type="PROSITE" id="PS51689">
    <property type="entry name" value="SAM_RNA_A_N6_MT"/>
    <property type="match status" value="1"/>
</dbReference>
<dbReference type="InterPro" id="IPR029063">
    <property type="entry name" value="SAM-dependent_MTases_sf"/>
</dbReference>
<dbReference type="Gene3D" id="3.40.50.150">
    <property type="entry name" value="Vaccinia Virus protein VP39"/>
    <property type="match status" value="1"/>
</dbReference>
<dbReference type="InterPro" id="IPR020598">
    <property type="entry name" value="rRNA_Ade_methylase_Trfase_N"/>
</dbReference>
<feature type="binding site" evidence="5">
    <location>
        <position position="43"/>
    </location>
    <ligand>
        <name>S-adenosyl-L-methionine</name>
        <dbReference type="ChEBI" id="CHEBI:59789"/>
    </ligand>
</feature>
<comment type="caution">
    <text evidence="8">The sequence shown here is derived from an EMBL/GenBank/DDBJ whole genome shotgun (WGS) entry which is preliminary data.</text>
</comment>
<sequence length="268" mass="29512">MSSSIPHRSVGGRHELGQNFLSDRRVAARIAGLVPPGAVLELGAGDGALTRQLAARPGSVTAVELDPMRVAELRRALGHRVRVLHEDMLRFRLAGDHHVVSNVPFGITTPVLRHLLAQQGWGTAVLLLQWEVARKRAAVGGTTLLTASWWPWYEFALAERVPAAAFRPRPGVDGGVLVVTRRERELVGRADRVRYQQLVRAAFGGDRLVTTLRRSHPGIRAWLTAQGLSGSVRARDLAAQHWASLFRSTPRPHPGARPARPHETRTHR</sequence>
<comment type="similarity">
    <text evidence="5">Belongs to the class I-like SAM-binding methyltransferase superfamily. rRNA adenine N(6)-methyltransferase family.</text>
</comment>
<evidence type="ECO:0000256" key="6">
    <source>
        <dbReference type="SAM" id="MobiDB-lite"/>
    </source>
</evidence>
<proteinExistence type="inferred from homology"/>
<keyword evidence="2 5" id="KW-0808">Transferase</keyword>
<evidence type="ECO:0000256" key="2">
    <source>
        <dbReference type="ARBA" id="ARBA00022679"/>
    </source>
</evidence>
<organism evidence="8 9">
    <name type="scientific">Pseudonocardia xinjiangensis</name>
    <dbReference type="NCBI Taxonomy" id="75289"/>
    <lineage>
        <taxon>Bacteria</taxon>
        <taxon>Bacillati</taxon>
        <taxon>Actinomycetota</taxon>
        <taxon>Actinomycetes</taxon>
        <taxon>Pseudonocardiales</taxon>
        <taxon>Pseudonocardiaceae</taxon>
        <taxon>Pseudonocardia</taxon>
    </lineage>
</organism>
<evidence type="ECO:0000256" key="4">
    <source>
        <dbReference type="ARBA" id="ARBA00022884"/>
    </source>
</evidence>